<sequence>MRRRNDHGCLQLPPRRIASLSLRRPLRRLRQRRPPSPPTLDEVSSYLSGLKEHFRFLQEGSFAPPPEEHAAKDMTHYLTEHMSAAVKMVEEFSSTTLAKRLNDPSTDDYTKKALHVCEEMYRNAVQALNNGMKSVSAGDFFQARTETHAFINNINACGDSSMEFQTFGEWAREVGGDCLAKIVEHIDPEE</sequence>
<organism evidence="2 3">
    <name type="scientific">Sesamum angolense</name>
    <dbReference type="NCBI Taxonomy" id="2727404"/>
    <lineage>
        <taxon>Eukaryota</taxon>
        <taxon>Viridiplantae</taxon>
        <taxon>Streptophyta</taxon>
        <taxon>Embryophyta</taxon>
        <taxon>Tracheophyta</taxon>
        <taxon>Spermatophyta</taxon>
        <taxon>Magnoliopsida</taxon>
        <taxon>eudicotyledons</taxon>
        <taxon>Gunneridae</taxon>
        <taxon>Pentapetalae</taxon>
        <taxon>asterids</taxon>
        <taxon>lamiids</taxon>
        <taxon>Lamiales</taxon>
        <taxon>Pedaliaceae</taxon>
        <taxon>Sesamum</taxon>
    </lineage>
</organism>
<dbReference type="Proteomes" id="UP001289374">
    <property type="component" value="Unassembled WGS sequence"/>
</dbReference>
<feature type="domain" description="Pectinesterase inhibitor" evidence="1">
    <location>
        <begin position="73"/>
        <end position="163"/>
    </location>
</feature>
<dbReference type="SUPFAM" id="SSF101148">
    <property type="entry name" value="Plant invertase/pectin methylesterase inhibitor"/>
    <property type="match status" value="1"/>
</dbReference>
<dbReference type="InterPro" id="IPR035513">
    <property type="entry name" value="Invertase/methylesterase_inhib"/>
</dbReference>
<dbReference type="Gene3D" id="1.20.140.40">
    <property type="entry name" value="Invertase/pectin methylesterase inhibitor family protein"/>
    <property type="match status" value="1"/>
</dbReference>
<reference evidence="2" key="1">
    <citation type="submission" date="2020-06" db="EMBL/GenBank/DDBJ databases">
        <authorList>
            <person name="Li T."/>
            <person name="Hu X."/>
            <person name="Zhang T."/>
            <person name="Song X."/>
            <person name="Zhang H."/>
            <person name="Dai N."/>
            <person name="Sheng W."/>
            <person name="Hou X."/>
            <person name="Wei L."/>
        </authorList>
    </citation>
    <scope>NUCLEOTIDE SEQUENCE</scope>
    <source>
        <strain evidence="2">K16</strain>
        <tissue evidence="2">Leaf</tissue>
    </source>
</reference>
<dbReference type="GO" id="GO:0004857">
    <property type="term" value="F:enzyme inhibitor activity"/>
    <property type="evidence" value="ECO:0007669"/>
    <property type="project" value="InterPro"/>
</dbReference>
<dbReference type="AlphaFoldDB" id="A0AAE1T6A0"/>
<dbReference type="Pfam" id="PF04043">
    <property type="entry name" value="PMEI"/>
    <property type="match status" value="1"/>
</dbReference>
<keyword evidence="3" id="KW-1185">Reference proteome</keyword>
<proteinExistence type="predicted"/>
<gene>
    <name evidence="2" type="ORF">Sango_2878600</name>
</gene>
<dbReference type="EMBL" id="JACGWL010000714">
    <property type="protein sequence ID" value="KAK4382339.1"/>
    <property type="molecule type" value="Genomic_DNA"/>
</dbReference>
<evidence type="ECO:0000259" key="1">
    <source>
        <dbReference type="Pfam" id="PF04043"/>
    </source>
</evidence>
<evidence type="ECO:0000313" key="3">
    <source>
        <dbReference type="Proteomes" id="UP001289374"/>
    </source>
</evidence>
<reference evidence="2" key="2">
    <citation type="journal article" date="2024" name="Plant">
        <title>Genomic evolution and insights into agronomic trait innovations of Sesamum species.</title>
        <authorList>
            <person name="Miao H."/>
            <person name="Wang L."/>
            <person name="Qu L."/>
            <person name="Liu H."/>
            <person name="Sun Y."/>
            <person name="Le M."/>
            <person name="Wang Q."/>
            <person name="Wei S."/>
            <person name="Zheng Y."/>
            <person name="Lin W."/>
            <person name="Duan Y."/>
            <person name="Cao H."/>
            <person name="Xiong S."/>
            <person name="Wang X."/>
            <person name="Wei L."/>
            <person name="Li C."/>
            <person name="Ma Q."/>
            <person name="Ju M."/>
            <person name="Zhao R."/>
            <person name="Li G."/>
            <person name="Mu C."/>
            <person name="Tian Q."/>
            <person name="Mei H."/>
            <person name="Zhang T."/>
            <person name="Gao T."/>
            <person name="Zhang H."/>
        </authorList>
    </citation>
    <scope>NUCLEOTIDE SEQUENCE</scope>
    <source>
        <strain evidence="2">K16</strain>
    </source>
</reference>
<accession>A0AAE1T6A0</accession>
<protein>
    <recommendedName>
        <fullName evidence="1">Pectinesterase inhibitor domain-containing protein</fullName>
    </recommendedName>
</protein>
<comment type="caution">
    <text evidence="2">The sequence shown here is derived from an EMBL/GenBank/DDBJ whole genome shotgun (WGS) entry which is preliminary data.</text>
</comment>
<evidence type="ECO:0000313" key="2">
    <source>
        <dbReference type="EMBL" id="KAK4382339.1"/>
    </source>
</evidence>
<name>A0AAE1T6A0_9LAMI</name>
<dbReference type="InterPro" id="IPR006501">
    <property type="entry name" value="Pectinesterase_inhib_dom"/>
</dbReference>